<gene>
    <name evidence="2" type="ordered locus">Os04g0452900</name>
    <name evidence="2" type="ORF">OSNPB_040452900</name>
</gene>
<keyword evidence="1" id="KW-1133">Transmembrane helix</keyword>
<evidence type="ECO:0000256" key="1">
    <source>
        <dbReference type="SAM" id="Phobius"/>
    </source>
</evidence>
<dbReference type="STRING" id="39947.A0A0P0WAY5"/>
<dbReference type="InParanoid" id="A0A0P0WAY5"/>
<proteinExistence type="predicted"/>
<keyword evidence="3" id="KW-1185">Reference proteome</keyword>
<dbReference type="PaxDb" id="39947-A0A0P0WAY5"/>
<reference evidence="2 3" key="3">
    <citation type="journal article" date="2013" name="Rice">
        <title>Improvement of the Oryza sativa Nipponbare reference genome using next generation sequence and optical map data.</title>
        <authorList>
            <person name="Kawahara Y."/>
            <person name="de la Bastide M."/>
            <person name="Hamilton J.P."/>
            <person name="Kanamori H."/>
            <person name="McCombie W.R."/>
            <person name="Ouyang S."/>
            <person name="Schwartz D.C."/>
            <person name="Tanaka T."/>
            <person name="Wu J."/>
            <person name="Zhou S."/>
            <person name="Childs K.L."/>
            <person name="Davidson R.M."/>
            <person name="Lin H."/>
            <person name="Quesada-Ocampo L."/>
            <person name="Vaillancourt B."/>
            <person name="Sakai H."/>
            <person name="Lee S.S."/>
            <person name="Kim J."/>
            <person name="Numa H."/>
            <person name="Itoh T."/>
            <person name="Buell C.R."/>
            <person name="Matsumoto T."/>
        </authorList>
    </citation>
    <scope>NUCLEOTIDE SEQUENCE [LARGE SCALE GENOMIC DNA]</scope>
    <source>
        <strain evidence="3">cv. Nipponbare</strain>
    </source>
</reference>
<dbReference type="EMBL" id="AP014960">
    <property type="protein sequence ID" value="BAS89477.1"/>
    <property type="molecule type" value="Genomic_DNA"/>
</dbReference>
<reference evidence="2 3" key="2">
    <citation type="journal article" date="2013" name="Plant Cell Physiol.">
        <title>Rice Annotation Project Database (RAP-DB): an integrative and interactive database for rice genomics.</title>
        <authorList>
            <person name="Sakai H."/>
            <person name="Lee S.S."/>
            <person name="Tanaka T."/>
            <person name="Numa H."/>
            <person name="Kim J."/>
            <person name="Kawahara Y."/>
            <person name="Wakimoto H."/>
            <person name="Yang C.C."/>
            <person name="Iwamoto M."/>
            <person name="Abe T."/>
            <person name="Yamada Y."/>
            <person name="Muto A."/>
            <person name="Inokuchi H."/>
            <person name="Ikemura T."/>
            <person name="Matsumoto T."/>
            <person name="Sasaki T."/>
            <person name="Itoh T."/>
        </authorList>
    </citation>
    <scope>NUCLEOTIDE SEQUENCE [LARGE SCALE GENOMIC DNA]</scope>
    <source>
        <strain evidence="3">cv. Nipponbare</strain>
    </source>
</reference>
<dbReference type="Proteomes" id="UP000059680">
    <property type="component" value="Chromosome 4"/>
</dbReference>
<sequence length="74" mass="8592">MSVEVARPGKDGAFQRMATRREYRPYYQVFAVAMPMFFHLMGIIVISFLPPAGVPHRQPCPPHALHPRHRPLRR</sequence>
<keyword evidence="1" id="KW-0812">Transmembrane</keyword>
<feature type="transmembrane region" description="Helical" evidence="1">
    <location>
        <begin position="26"/>
        <end position="49"/>
    </location>
</feature>
<evidence type="ECO:0000313" key="2">
    <source>
        <dbReference type="EMBL" id="BAS89477.1"/>
    </source>
</evidence>
<keyword evidence="1" id="KW-0472">Membrane</keyword>
<accession>A0A0P0WAY5</accession>
<dbReference type="AlphaFoldDB" id="A0A0P0WAY5"/>
<reference evidence="3" key="1">
    <citation type="journal article" date="2005" name="Nature">
        <title>The map-based sequence of the rice genome.</title>
        <authorList>
            <consortium name="International rice genome sequencing project (IRGSP)"/>
            <person name="Matsumoto T."/>
            <person name="Wu J."/>
            <person name="Kanamori H."/>
            <person name="Katayose Y."/>
            <person name="Fujisawa M."/>
            <person name="Namiki N."/>
            <person name="Mizuno H."/>
            <person name="Yamamoto K."/>
            <person name="Antonio B.A."/>
            <person name="Baba T."/>
            <person name="Sakata K."/>
            <person name="Nagamura Y."/>
            <person name="Aoki H."/>
            <person name="Arikawa K."/>
            <person name="Arita K."/>
            <person name="Bito T."/>
            <person name="Chiden Y."/>
            <person name="Fujitsuka N."/>
            <person name="Fukunaka R."/>
            <person name="Hamada M."/>
            <person name="Harada C."/>
            <person name="Hayashi A."/>
            <person name="Hijishita S."/>
            <person name="Honda M."/>
            <person name="Hosokawa S."/>
            <person name="Ichikawa Y."/>
            <person name="Idonuma A."/>
            <person name="Iijima M."/>
            <person name="Ikeda M."/>
            <person name="Ikeno M."/>
            <person name="Ito K."/>
            <person name="Ito S."/>
            <person name="Ito T."/>
            <person name="Ito Y."/>
            <person name="Ito Y."/>
            <person name="Iwabuchi A."/>
            <person name="Kamiya K."/>
            <person name="Karasawa W."/>
            <person name="Kurita K."/>
            <person name="Katagiri S."/>
            <person name="Kikuta A."/>
            <person name="Kobayashi H."/>
            <person name="Kobayashi N."/>
            <person name="Machita K."/>
            <person name="Maehara T."/>
            <person name="Masukawa M."/>
            <person name="Mizubayashi T."/>
            <person name="Mukai Y."/>
            <person name="Nagasaki H."/>
            <person name="Nagata Y."/>
            <person name="Naito S."/>
            <person name="Nakashima M."/>
            <person name="Nakama Y."/>
            <person name="Nakamichi Y."/>
            <person name="Nakamura M."/>
            <person name="Meguro A."/>
            <person name="Negishi M."/>
            <person name="Ohta I."/>
            <person name="Ohta T."/>
            <person name="Okamoto M."/>
            <person name="Ono N."/>
            <person name="Saji S."/>
            <person name="Sakaguchi M."/>
            <person name="Sakai K."/>
            <person name="Shibata M."/>
            <person name="Shimokawa T."/>
            <person name="Song J."/>
            <person name="Takazaki Y."/>
            <person name="Terasawa K."/>
            <person name="Tsugane M."/>
            <person name="Tsuji K."/>
            <person name="Ueda S."/>
            <person name="Waki K."/>
            <person name="Yamagata H."/>
            <person name="Yamamoto M."/>
            <person name="Yamamoto S."/>
            <person name="Yamane H."/>
            <person name="Yoshiki S."/>
            <person name="Yoshihara R."/>
            <person name="Yukawa K."/>
            <person name="Zhong H."/>
            <person name="Yano M."/>
            <person name="Yuan Q."/>
            <person name="Ouyang S."/>
            <person name="Liu J."/>
            <person name="Jones K.M."/>
            <person name="Gansberger K."/>
            <person name="Moffat K."/>
            <person name="Hill J."/>
            <person name="Bera J."/>
            <person name="Fadrosh D."/>
            <person name="Jin S."/>
            <person name="Johri S."/>
            <person name="Kim M."/>
            <person name="Overton L."/>
            <person name="Reardon M."/>
            <person name="Tsitrin T."/>
            <person name="Vuong H."/>
            <person name="Weaver B."/>
            <person name="Ciecko A."/>
            <person name="Tallon L."/>
            <person name="Jackson J."/>
            <person name="Pai G."/>
            <person name="Aken S.V."/>
            <person name="Utterback T."/>
            <person name="Reidmuller S."/>
            <person name="Feldblyum T."/>
            <person name="Hsiao J."/>
            <person name="Zismann V."/>
            <person name="Iobst S."/>
            <person name="de Vazeille A.R."/>
            <person name="Buell C.R."/>
            <person name="Ying K."/>
            <person name="Li Y."/>
            <person name="Lu T."/>
            <person name="Huang Y."/>
            <person name="Zhao Q."/>
            <person name="Feng Q."/>
            <person name="Zhang L."/>
            <person name="Zhu J."/>
            <person name="Weng Q."/>
            <person name="Mu J."/>
            <person name="Lu Y."/>
            <person name="Fan D."/>
            <person name="Liu Y."/>
            <person name="Guan J."/>
            <person name="Zhang Y."/>
            <person name="Yu S."/>
            <person name="Liu X."/>
            <person name="Zhang Y."/>
            <person name="Hong G."/>
            <person name="Han B."/>
            <person name="Choisne N."/>
            <person name="Demange N."/>
            <person name="Orjeda G."/>
            <person name="Samain S."/>
            <person name="Cattolico L."/>
            <person name="Pelletier E."/>
            <person name="Couloux A."/>
            <person name="Segurens B."/>
            <person name="Wincker P."/>
            <person name="D'Hont A."/>
            <person name="Scarpelli C."/>
            <person name="Weissenbach J."/>
            <person name="Salanoubat M."/>
            <person name="Quetier F."/>
            <person name="Yu Y."/>
            <person name="Kim H.R."/>
            <person name="Rambo T."/>
            <person name="Currie J."/>
            <person name="Collura K."/>
            <person name="Luo M."/>
            <person name="Yang T."/>
            <person name="Ammiraju J.S.S."/>
            <person name="Engler F."/>
            <person name="Soderlund C."/>
            <person name="Wing R.A."/>
            <person name="Palmer L.E."/>
            <person name="de la Bastide M."/>
            <person name="Spiegel L."/>
            <person name="Nascimento L."/>
            <person name="Zutavern T."/>
            <person name="O'Shaughnessy A."/>
            <person name="Dike S."/>
            <person name="Dedhia N."/>
            <person name="Preston R."/>
            <person name="Balija V."/>
            <person name="McCombie W.R."/>
            <person name="Chow T."/>
            <person name="Chen H."/>
            <person name="Chung M."/>
            <person name="Chen C."/>
            <person name="Shaw J."/>
            <person name="Wu H."/>
            <person name="Hsiao K."/>
            <person name="Chao Y."/>
            <person name="Chu M."/>
            <person name="Cheng C."/>
            <person name="Hour A."/>
            <person name="Lee P."/>
            <person name="Lin S."/>
            <person name="Lin Y."/>
            <person name="Liou J."/>
            <person name="Liu S."/>
            <person name="Hsing Y."/>
            <person name="Raghuvanshi S."/>
            <person name="Mohanty A."/>
            <person name="Bharti A.K."/>
            <person name="Gaur A."/>
            <person name="Gupta V."/>
            <person name="Kumar D."/>
            <person name="Ravi V."/>
            <person name="Vij S."/>
            <person name="Kapur A."/>
            <person name="Khurana P."/>
            <person name="Khurana P."/>
            <person name="Khurana J.P."/>
            <person name="Tyagi A.K."/>
            <person name="Gaikwad K."/>
            <person name="Singh A."/>
            <person name="Dalal V."/>
            <person name="Srivastava S."/>
            <person name="Dixit A."/>
            <person name="Pal A.K."/>
            <person name="Ghazi I.A."/>
            <person name="Yadav M."/>
            <person name="Pandit A."/>
            <person name="Bhargava A."/>
            <person name="Sureshbabu K."/>
            <person name="Batra K."/>
            <person name="Sharma T.R."/>
            <person name="Mohapatra T."/>
            <person name="Singh N.K."/>
            <person name="Messing J."/>
            <person name="Nelson A.B."/>
            <person name="Fuks G."/>
            <person name="Kavchok S."/>
            <person name="Keizer G."/>
            <person name="Linton E."/>
            <person name="Llaca V."/>
            <person name="Song R."/>
            <person name="Tanyolac B."/>
            <person name="Young S."/>
            <person name="Ho-Il K."/>
            <person name="Hahn J.H."/>
            <person name="Sangsakoo G."/>
            <person name="Vanavichit A."/>
            <person name="de Mattos Luiz.A.T."/>
            <person name="Zimmer P.D."/>
            <person name="Malone G."/>
            <person name="Dellagostin O."/>
            <person name="de Oliveira A.C."/>
            <person name="Bevan M."/>
            <person name="Bancroft I."/>
            <person name="Minx P."/>
            <person name="Cordum H."/>
            <person name="Wilson R."/>
            <person name="Cheng Z."/>
            <person name="Jin W."/>
            <person name="Jiang J."/>
            <person name="Leong S.A."/>
            <person name="Iwama H."/>
            <person name="Gojobori T."/>
            <person name="Itoh T."/>
            <person name="Niimura Y."/>
            <person name="Fujii Y."/>
            <person name="Habara T."/>
            <person name="Sakai H."/>
            <person name="Sato Y."/>
            <person name="Wilson G."/>
            <person name="Kumar K."/>
            <person name="McCouch S."/>
            <person name="Juretic N."/>
            <person name="Hoen D."/>
            <person name="Wright S."/>
            <person name="Bruskiewich R."/>
            <person name="Bureau T."/>
            <person name="Miyao A."/>
            <person name="Hirochika H."/>
            <person name="Nishikawa T."/>
            <person name="Kadowaki K."/>
            <person name="Sugiura M."/>
            <person name="Burr B."/>
            <person name="Sasaki T."/>
        </authorList>
    </citation>
    <scope>NUCLEOTIDE SEQUENCE [LARGE SCALE GENOMIC DNA]</scope>
    <source>
        <strain evidence="3">cv. Nipponbare</strain>
    </source>
</reference>
<name>A0A0P0WAY5_ORYSJ</name>
<organism evidence="2 3">
    <name type="scientific">Oryza sativa subsp. japonica</name>
    <name type="common">Rice</name>
    <dbReference type="NCBI Taxonomy" id="39947"/>
    <lineage>
        <taxon>Eukaryota</taxon>
        <taxon>Viridiplantae</taxon>
        <taxon>Streptophyta</taxon>
        <taxon>Embryophyta</taxon>
        <taxon>Tracheophyta</taxon>
        <taxon>Spermatophyta</taxon>
        <taxon>Magnoliopsida</taxon>
        <taxon>Liliopsida</taxon>
        <taxon>Poales</taxon>
        <taxon>Poaceae</taxon>
        <taxon>BOP clade</taxon>
        <taxon>Oryzoideae</taxon>
        <taxon>Oryzeae</taxon>
        <taxon>Oryzinae</taxon>
        <taxon>Oryza</taxon>
        <taxon>Oryza sativa</taxon>
    </lineage>
</organism>
<evidence type="ECO:0000313" key="3">
    <source>
        <dbReference type="Proteomes" id="UP000059680"/>
    </source>
</evidence>
<protein>
    <submittedName>
        <fullName evidence="2">Os04g0452900 protein</fullName>
    </submittedName>
</protein>